<dbReference type="GO" id="GO:0071028">
    <property type="term" value="P:nuclear mRNA surveillance"/>
    <property type="evidence" value="ECO:0007669"/>
    <property type="project" value="TreeGrafter"/>
</dbReference>
<gene>
    <name evidence="16" type="primary">LOC110975326</name>
</gene>
<dbReference type="CDD" id="cd11371">
    <property type="entry name" value="RNase_PH_MTR3"/>
    <property type="match status" value="1"/>
</dbReference>
<dbReference type="Pfam" id="PF01138">
    <property type="entry name" value="RNase_PH"/>
    <property type="match status" value="1"/>
</dbReference>
<dbReference type="GO" id="GO:0006364">
    <property type="term" value="P:rRNA processing"/>
    <property type="evidence" value="ECO:0007669"/>
    <property type="project" value="UniProtKB-KW"/>
</dbReference>
<keyword evidence="15" id="KW-1185">Reference proteome</keyword>
<evidence type="ECO:0000256" key="4">
    <source>
        <dbReference type="ARBA" id="ARBA00022490"/>
    </source>
</evidence>
<name>A0A8B7XRE3_ACAPL</name>
<evidence type="ECO:0000256" key="13">
    <source>
        <dbReference type="ARBA" id="ARBA00083631"/>
    </source>
</evidence>
<dbReference type="InterPro" id="IPR027408">
    <property type="entry name" value="PNPase/RNase_PH_dom_sf"/>
</dbReference>
<dbReference type="GO" id="GO:0003723">
    <property type="term" value="F:RNA binding"/>
    <property type="evidence" value="ECO:0007669"/>
    <property type="project" value="UniProtKB-KW"/>
</dbReference>
<keyword evidence="8" id="KW-0539">Nucleus</keyword>
<accession>A0A8B7XRE3</accession>
<dbReference type="GO" id="GO:0034475">
    <property type="term" value="P:U4 snRNA 3'-end processing"/>
    <property type="evidence" value="ECO:0007669"/>
    <property type="project" value="TreeGrafter"/>
</dbReference>
<evidence type="ECO:0000313" key="15">
    <source>
        <dbReference type="Proteomes" id="UP000694845"/>
    </source>
</evidence>
<evidence type="ECO:0000256" key="11">
    <source>
        <dbReference type="ARBA" id="ARBA00067159"/>
    </source>
</evidence>
<dbReference type="CTD" id="118460"/>
<dbReference type="GO" id="GO:0000176">
    <property type="term" value="C:nuclear exosome (RNase complex)"/>
    <property type="evidence" value="ECO:0007669"/>
    <property type="project" value="TreeGrafter"/>
</dbReference>
<comment type="function">
    <text evidence="9">Non-catalytic component of the RNA exosome complex which has 3'-&gt;5' exoribonuclease activity and participates in a multitude of cellular RNA processing and degradation events.</text>
</comment>
<reference evidence="16" key="1">
    <citation type="submission" date="2025-08" db="UniProtKB">
        <authorList>
            <consortium name="RefSeq"/>
        </authorList>
    </citation>
    <scope>IDENTIFICATION</scope>
</reference>
<dbReference type="Gene3D" id="3.30.230.70">
    <property type="entry name" value="GHMP Kinase, N-terminal domain"/>
    <property type="match status" value="1"/>
</dbReference>
<evidence type="ECO:0000256" key="1">
    <source>
        <dbReference type="ARBA" id="ARBA00004496"/>
    </source>
</evidence>
<dbReference type="Proteomes" id="UP000694845">
    <property type="component" value="Unplaced"/>
</dbReference>
<evidence type="ECO:0000256" key="3">
    <source>
        <dbReference type="ARBA" id="ARBA00006678"/>
    </source>
</evidence>
<dbReference type="OMA" id="MCCVYGP"/>
<dbReference type="OrthoDB" id="2504340at2759"/>
<comment type="subunit">
    <text evidence="10">Component of the RNA exosome complex.</text>
</comment>
<evidence type="ECO:0000256" key="5">
    <source>
        <dbReference type="ARBA" id="ARBA00022552"/>
    </source>
</evidence>
<dbReference type="InterPro" id="IPR020568">
    <property type="entry name" value="Ribosomal_Su5_D2-typ_SF"/>
</dbReference>
<dbReference type="AlphaFoldDB" id="A0A8B7XRE3"/>
<dbReference type="SUPFAM" id="SSF55666">
    <property type="entry name" value="Ribonuclease PH domain 2-like"/>
    <property type="match status" value="1"/>
</dbReference>
<evidence type="ECO:0000256" key="7">
    <source>
        <dbReference type="ARBA" id="ARBA00022884"/>
    </source>
</evidence>
<evidence type="ECO:0000256" key="8">
    <source>
        <dbReference type="ARBA" id="ARBA00023242"/>
    </source>
</evidence>
<evidence type="ECO:0000256" key="12">
    <source>
        <dbReference type="ARBA" id="ARBA00080620"/>
    </source>
</evidence>
<keyword evidence="7" id="KW-0694">RNA-binding</keyword>
<evidence type="ECO:0000256" key="6">
    <source>
        <dbReference type="ARBA" id="ARBA00022835"/>
    </source>
</evidence>
<dbReference type="InterPro" id="IPR050080">
    <property type="entry name" value="RNase_PH"/>
</dbReference>
<dbReference type="PANTHER" id="PTHR11953">
    <property type="entry name" value="EXOSOME COMPLEX COMPONENT"/>
    <property type="match status" value="1"/>
</dbReference>
<dbReference type="RefSeq" id="XP_022083413.1">
    <property type="nucleotide sequence ID" value="XM_022227721.1"/>
</dbReference>
<dbReference type="SUPFAM" id="SSF54211">
    <property type="entry name" value="Ribosomal protein S5 domain 2-like"/>
    <property type="match status" value="1"/>
</dbReference>
<feature type="domain" description="Exoribonuclease phosphorolytic" evidence="14">
    <location>
        <begin position="45"/>
        <end position="172"/>
    </location>
</feature>
<evidence type="ECO:0000256" key="10">
    <source>
        <dbReference type="ARBA" id="ARBA00062379"/>
    </source>
</evidence>
<dbReference type="InterPro" id="IPR036345">
    <property type="entry name" value="ExoRNase_PH_dom2_sf"/>
</dbReference>
<keyword evidence="4" id="KW-0963">Cytoplasm</keyword>
<dbReference type="FunFam" id="3.30.230.70:FF:000035">
    <property type="entry name" value="Exosome complex component MTR3"/>
    <property type="match status" value="1"/>
</dbReference>
<evidence type="ECO:0000256" key="2">
    <source>
        <dbReference type="ARBA" id="ARBA00004604"/>
    </source>
</evidence>
<organism evidence="15 16">
    <name type="scientific">Acanthaster planci</name>
    <name type="common">Crown-of-thorns starfish</name>
    <dbReference type="NCBI Taxonomy" id="133434"/>
    <lineage>
        <taxon>Eukaryota</taxon>
        <taxon>Metazoa</taxon>
        <taxon>Echinodermata</taxon>
        <taxon>Eleutherozoa</taxon>
        <taxon>Asterozoa</taxon>
        <taxon>Asteroidea</taxon>
        <taxon>Valvatacea</taxon>
        <taxon>Valvatida</taxon>
        <taxon>Acanthasteridae</taxon>
        <taxon>Acanthaster</taxon>
    </lineage>
</organism>
<comment type="similarity">
    <text evidence="3">Belongs to the RNase PH family.</text>
</comment>
<keyword evidence="5" id="KW-0698">rRNA processing</keyword>
<evidence type="ECO:0000259" key="14">
    <source>
        <dbReference type="Pfam" id="PF01138"/>
    </source>
</evidence>
<sequence length="282" mass="31003">MPVDNKRIPCPQETFQPQLYCRATKKRELLHENGKRTDNRALDDIRPVFLKAGVVSQARGSAYIEACNTKVICAIYGPHEVQRKEGFSMQGTLRCEFKYATFSCLGRRQHQTDSEEKQMGLVVAQALQPAVCLHKFPKSQLDVFVTVLQNDGSVLAAALTCASVAVADAGIEMYDVVIGCSLRQAGETTSLLDPAILEEFHSRSVDGDARNHGSVTAAYLPSLNQLSAFQQTGEIEPEIATKCLHKCVDGCVRIFPVVNQCLIKASKRKAEKSRQSSAQDDV</sequence>
<dbReference type="PANTHER" id="PTHR11953:SF2">
    <property type="entry name" value="EXOSOME COMPLEX COMPONENT MTR3"/>
    <property type="match status" value="1"/>
</dbReference>
<evidence type="ECO:0000256" key="9">
    <source>
        <dbReference type="ARBA" id="ARBA00058393"/>
    </source>
</evidence>
<dbReference type="GO" id="GO:0016075">
    <property type="term" value="P:rRNA catabolic process"/>
    <property type="evidence" value="ECO:0007669"/>
    <property type="project" value="TreeGrafter"/>
</dbReference>
<dbReference type="GeneID" id="110975326"/>
<dbReference type="KEGG" id="aplc:110975326"/>
<keyword evidence="6" id="KW-0271">Exosome</keyword>
<dbReference type="GO" id="GO:0000177">
    <property type="term" value="C:cytoplasmic exosome (RNase complex)"/>
    <property type="evidence" value="ECO:0007669"/>
    <property type="project" value="TreeGrafter"/>
</dbReference>
<comment type="subcellular location">
    <subcellularLocation>
        <location evidence="1">Cytoplasm</location>
    </subcellularLocation>
    <subcellularLocation>
        <location evidence="2">Nucleus</location>
        <location evidence="2">Nucleolus</location>
    </subcellularLocation>
</comment>
<dbReference type="GO" id="GO:0005730">
    <property type="term" value="C:nucleolus"/>
    <property type="evidence" value="ECO:0007669"/>
    <property type="project" value="UniProtKB-SubCell"/>
</dbReference>
<dbReference type="InterPro" id="IPR001247">
    <property type="entry name" value="ExoRNase_PH_dom1"/>
</dbReference>
<dbReference type="GO" id="GO:0071051">
    <property type="term" value="P:poly(A)-dependent snoRNA 3'-end processing"/>
    <property type="evidence" value="ECO:0007669"/>
    <property type="project" value="TreeGrafter"/>
</dbReference>
<protein>
    <recommendedName>
        <fullName evidence="11">Exosome complex component MTR3</fullName>
    </recommendedName>
    <alternativeName>
        <fullName evidence="13">Exosome component 6</fullName>
    </alternativeName>
    <alternativeName>
        <fullName evidence="12">mRNA transport regulator 3 homolog</fullName>
    </alternativeName>
</protein>
<evidence type="ECO:0000313" key="16">
    <source>
        <dbReference type="RefSeq" id="XP_022083413.1"/>
    </source>
</evidence>
<proteinExistence type="inferred from homology"/>